<evidence type="ECO:0000259" key="2">
    <source>
        <dbReference type="Pfam" id="PF22422"/>
    </source>
</evidence>
<dbReference type="eggNOG" id="arCOG03287">
    <property type="taxonomic scope" value="Archaea"/>
</dbReference>
<keyword evidence="4" id="KW-1185">Reference proteome</keyword>
<evidence type="ECO:0000313" key="4">
    <source>
        <dbReference type="Proteomes" id="UP000000663"/>
    </source>
</evidence>
<dbReference type="SUPFAM" id="SSF48208">
    <property type="entry name" value="Six-hairpin glycosidases"/>
    <property type="match status" value="1"/>
</dbReference>
<dbReference type="KEGG" id="rci:RRC292"/>
<evidence type="ECO:0000259" key="1">
    <source>
        <dbReference type="Pfam" id="PF14742"/>
    </source>
</evidence>
<dbReference type="Pfam" id="PF14742">
    <property type="entry name" value="GDE_N_bis"/>
    <property type="match status" value="1"/>
</dbReference>
<organism evidence="3 4">
    <name type="scientific">Methanocella arvoryzae (strain DSM 22066 / NBRC 105507 / MRE50)</name>
    <dbReference type="NCBI Taxonomy" id="351160"/>
    <lineage>
        <taxon>Archaea</taxon>
        <taxon>Methanobacteriati</taxon>
        <taxon>Methanobacteriota</taxon>
        <taxon>Stenosarchaea group</taxon>
        <taxon>Methanomicrobia</taxon>
        <taxon>Methanocellales</taxon>
        <taxon>Methanocellaceae</taxon>
        <taxon>Methanocella</taxon>
    </lineage>
</organism>
<dbReference type="GO" id="GO:0005975">
    <property type="term" value="P:carbohydrate metabolic process"/>
    <property type="evidence" value="ECO:0007669"/>
    <property type="project" value="InterPro"/>
</dbReference>
<reference evidence="3 4" key="1">
    <citation type="journal article" date="2006" name="Science">
        <title>Genome of rice cluster I archaea -- the key methane producers in the rice rhizosphere.</title>
        <authorList>
            <person name="Erkel C."/>
            <person name="Kube M."/>
            <person name="Reinhardt R."/>
            <person name="Liesack W."/>
        </authorList>
    </citation>
    <scope>NUCLEOTIDE SEQUENCE [LARGE SCALE GENOMIC DNA]</scope>
    <source>
        <strain evidence="4">DSM 22066 / NBRC 105507 / MRE50</strain>
    </source>
</reference>
<dbReference type="InterPro" id="IPR008928">
    <property type="entry name" value="6-hairpin_glycosidase_sf"/>
</dbReference>
<dbReference type="InterPro" id="IPR032856">
    <property type="entry name" value="GDE_N_bis"/>
</dbReference>
<dbReference type="AlphaFoldDB" id="Q0W0R9"/>
<evidence type="ECO:0000313" key="3">
    <source>
        <dbReference type="EMBL" id="CAJ38024.1"/>
    </source>
</evidence>
<accession>Q0W0R9</accession>
<dbReference type="PATRIC" id="fig|351160.9.peg.254"/>
<dbReference type="InterPro" id="IPR012341">
    <property type="entry name" value="6hp_glycosidase-like_sf"/>
</dbReference>
<proteinExistence type="predicted"/>
<dbReference type="Pfam" id="PF22422">
    <property type="entry name" value="MGH1-like_GH"/>
    <property type="match status" value="1"/>
</dbReference>
<feature type="domain" description="Mannosylglycerate hydrolase MGH1-like glycoside hydrolase" evidence="2">
    <location>
        <begin position="469"/>
        <end position="618"/>
    </location>
</feature>
<gene>
    <name evidence="3" type="ORF">RRC292</name>
</gene>
<dbReference type="EMBL" id="AM114193">
    <property type="protein sequence ID" value="CAJ38024.1"/>
    <property type="molecule type" value="Genomic_DNA"/>
</dbReference>
<feature type="domain" description="Putative glycogen debranching enzyme N-terminal" evidence="1">
    <location>
        <begin position="43"/>
        <end position="234"/>
    </location>
</feature>
<dbReference type="STRING" id="351160.RRC292"/>
<dbReference type="InterPro" id="IPR054491">
    <property type="entry name" value="MGH1-like_GH"/>
</dbReference>
<sequence length="738" mass="83040">MNSEAISGGIYIAVTNIEERGRPATDPYKKHTQSNNITNELVIRQDNLTLVTRDNGEIPVADNSGYGLYYKDCRFLSGYQLKIMGVSLTPILSNDERGYQSLVVMTNPEFLDCRGRTIDKETILISRSTVIPGCVVETITVENFNPSEVTLNILAEFDADYNDIFTIRGITEPAGGKLLPARYENGEMRLACLGKDNHLRETIILFDPVPMVVAGKTCSIQLSLKPHETRVAKVQIFARDAGPGQEDVAEPVDIGRQMNKILRSYIAAVECCNNIPTSNNIFNSIVERSLADLTMMRMSQYGHTYHSAGVPWYDALFGRDSIISALQLLPYDVEPARSTLLLNARYQGRGYDDWTEEEPGKILHELRVGEMANLNMIPQQPYYGTVDATPLFLILLVEYIDWTGDIGMLKQLESNVDAAIRWIDGCGNIGGRGFTSYAVKSDLGIYNQGWKDSFDSISRSDGTLAKKPIALAEVQGYVYMAKKRLAPLFRLIDRAADARRLDREADDLKERFNRRFWMSDRNYFAQAIDADGICGVISSNPAQCLWTGILDSRYVKSFVARLFESDMFTEWGIRTLSSKERRYNPLGYHNGTIWPHDNSIIAMGLRKYGFVNELSVVFTGMYEAARLFTNYRLPECFGGFPRSKYSLPVKYPVACSPQAWSSGAIPHMLTACLGLVPDALNNRLTLSKPHLPPWLDKVQFNNIRVGDTLTSLDFRRIEDKTMVNVTRKEGDLNVLIEY</sequence>
<name>Q0W0R9_METAR</name>
<dbReference type="Proteomes" id="UP000000663">
    <property type="component" value="Chromosome"/>
</dbReference>
<protein>
    <submittedName>
        <fullName evidence="3">Predicted amylo-alpha-1,6-glucosidase</fullName>
    </submittedName>
</protein>
<dbReference type="Gene3D" id="1.50.10.10">
    <property type="match status" value="1"/>
</dbReference>